<dbReference type="PANTHER" id="PTHR31376:SF50">
    <property type="entry name" value="PURINE PERMEASE-RELATED"/>
    <property type="match status" value="1"/>
</dbReference>
<evidence type="ECO:0000256" key="6">
    <source>
        <dbReference type="ARBA" id="ARBA00023136"/>
    </source>
</evidence>
<organism evidence="8 9">
    <name type="scientific">Hibiscus sabdariffa</name>
    <name type="common">roselle</name>
    <dbReference type="NCBI Taxonomy" id="183260"/>
    <lineage>
        <taxon>Eukaryota</taxon>
        <taxon>Viridiplantae</taxon>
        <taxon>Streptophyta</taxon>
        <taxon>Embryophyta</taxon>
        <taxon>Tracheophyta</taxon>
        <taxon>Spermatophyta</taxon>
        <taxon>Magnoliopsida</taxon>
        <taxon>eudicotyledons</taxon>
        <taxon>Gunneridae</taxon>
        <taxon>Pentapetalae</taxon>
        <taxon>rosids</taxon>
        <taxon>malvids</taxon>
        <taxon>Malvales</taxon>
        <taxon>Malvaceae</taxon>
        <taxon>Malvoideae</taxon>
        <taxon>Hibiscus</taxon>
    </lineage>
</organism>
<evidence type="ECO:0000256" key="2">
    <source>
        <dbReference type="ARBA" id="ARBA00006213"/>
    </source>
</evidence>
<protein>
    <submittedName>
        <fullName evidence="8">Uncharacterized protein</fullName>
    </submittedName>
</protein>
<evidence type="ECO:0000256" key="5">
    <source>
        <dbReference type="ARBA" id="ARBA00022989"/>
    </source>
</evidence>
<keyword evidence="9" id="KW-1185">Reference proteome</keyword>
<evidence type="ECO:0000256" key="1">
    <source>
        <dbReference type="ARBA" id="ARBA00004370"/>
    </source>
</evidence>
<accession>A0ABR2PVM1</accession>
<keyword evidence="3" id="KW-0813">Transport</keyword>
<proteinExistence type="inferred from homology"/>
<comment type="caution">
    <text evidence="8">The sequence shown here is derived from an EMBL/GenBank/DDBJ whole genome shotgun (WGS) entry which is preliminary data.</text>
</comment>
<keyword evidence="4 7" id="KW-0812">Transmembrane</keyword>
<evidence type="ECO:0000256" key="4">
    <source>
        <dbReference type="ARBA" id="ARBA00022692"/>
    </source>
</evidence>
<dbReference type="InterPro" id="IPR030182">
    <property type="entry name" value="PUP_plant"/>
</dbReference>
<feature type="transmembrane region" description="Helical" evidence="7">
    <location>
        <begin position="12"/>
        <end position="34"/>
    </location>
</feature>
<dbReference type="Pfam" id="PF16913">
    <property type="entry name" value="PUNUT"/>
    <property type="match status" value="1"/>
</dbReference>
<comment type="subcellular location">
    <subcellularLocation>
        <location evidence="1">Membrane</location>
    </subcellularLocation>
</comment>
<name>A0ABR2PVM1_9ROSI</name>
<dbReference type="EMBL" id="JBBPBN010000050">
    <property type="protein sequence ID" value="KAK8992484.1"/>
    <property type="molecule type" value="Genomic_DNA"/>
</dbReference>
<evidence type="ECO:0000313" key="8">
    <source>
        <dbReference type="EMBL" id="KAK8992484.1"/>
    </source>
</evidence>
<dbReference type="PANTHER" id="PTHR31376">
    <property type="entry name" value="OS09G0467300 PROTEIN-RELATED"/>
    <property type="match status" value="1"/>
</dbReference>
<evidence type="ECO:0000256" key="3">
    <source>
        <dbReference type="ARBA" id="ARBA00022448"/>
    </source>
</evidence>
<keyword evidence="5 7" id="KW-1133">Transmembrane helix</keyword>
<comment type="similarity">
    <text evidence="2">Belongs to the purine permeases (TC 2.A.7.14) family.</text>
</comment>
<gene>
    <name evidence="8" type="ORF">V6N11_048563</name>
</gene>
<sequence>MDVYALGSVSCVMTLVRTAIVWQVSIFGGVALVYKLSANIIREVGLSITPTAAVMVFHDKMNGEKGDINGVGHLRSCFLCLSTVS</sequence>
<evidence type="ECO:0000313" key="9">
    <source>
        <dbReference type="Proteomes" id="UP001396334"/>
    </source>
</evidence>
<keyword evidence="6 7" id="KW-0472">Membrane</keyword>
<reference evidence="8 9" key="1">
    <citation type="journal article" date="2024" name="G3 (Bethesda)">
        <title>Genome assembly of Hibiscus sabdariffa L. provides insights into metabolisms of medicinal natural products.</title>
        <authorList>
            <person name="Kim T."/>
        </authorList>
    </citation>
    <scope>NUCLEOTIDE SEQUENCE [LARGE SCALE GENOMIC DNA]</scope>
    <source>
        <strain evidence="8">TK-2024</strain>
        <tissue evidence="8">Old leaves</tissue>
    </source>
</reference>
<evidence type="ECO:0000256" key="7">
    <source>
        <dbReference type="SAM" id="Phobius"/>
    </source>
</evidence>
<dbReference type="Proteomes" id="UP001396334">
    <property type="component" value="Unassembled WGS sequence"/>
</dbReference>